<dbReference type="Gene3D" id="3.40.930.10">
    <property type="entry name" value="Mannitol-specific EII, Chain A"/>
    <property type="match status" value="1"/>
</dbReference>
<dbReference type="EMBL" id="JACHVS010000001">
    <property type="protein sequence ID" value="MBB2993861.1"/>
    <property type="molecule type" value="Genomic_DNA"/>
</dbReference>
<dbReference type="InterPro" id="IPR051541">
    <property type="entry name" value="PTS_SugarTrans_NitroReg"/>
</dbReference>
<dbReference type="PANTHER" id="PTHR47738:SF2">
    <property type="entry name" value="PTS SYSTEM FRUCTOSE-LIKE EIIA COMPONENT"/>
    <property type="match status" value="1"/>
</dbReference>
<name>A0A839QP58_9MICC</name>
<dbReference type="PANTHER" id="PTHR47738">
    <property type="entry name" value="PTS SYSTEM FRUCTOSE-LIKE EIIA COMPONENT-RELATED"/>
    <property type="match status" value="1"/>
</dbReference>
<reference evidence="2 3" key="1">
    <citation type="submission" date="2020-08" db="EMBL/GenBank/DDBJ databases">
        <title>Sequencing the genomes of 1000 actinobacteria strains.</title>
        <authorList>
            <person name="Klenk H.-P."/>
        </authorList>
    </citation>
    <scope>NUCLEOTIDE SEQUENCE [LARGE SCALE GENOMIC DNA]</scope>
    <source>
        <strain evidence="2 3">DSM 22826</strain>
    </source>
</reference>
<evidence type="ECO:0000313" key="2">
    <source>
        <dbReference type="EMBL" id="MBB2993861.1"/>
    </source>
</evidence>
<protein>
    <submittedName>
        <fullName evidence="2">PTS system fructose-specific IIA component</fullName>
    </submittedName>
</protein>
<dbReference type="RefSeq" id="WP_183509212.1">
    <property type="nucleotide sequence ID" value="NZ_BAABGK010000081.1"/>
</dbReference>
<gene>
    <name evidence="2" type="ORF">E9229_000052</name>
</gene>
<proteinExistence type="predicted"/>
<sequence>MLKTLSRSGISGPQPLSSPELVVLEMAVGSREEAIELLAGRLHETGRVRDLDGFIAQVKSDQHQLATGLPGGIGIPHARTGFVDQVSIAVGITAYGHTLDFGASDGPASVVLLLATPKASFSAHLNVLAALARSLSKEAFRESLRRAYDTGAIAELINSALDFSDL</sequence>
<feature type="domain" description="PTS EIIA type-2" evidence="1">
    <location>
        <begin position="15"/>
        <end position="160"/>
    </location>
</feature>
<dbReference type="InterPro" id="IPR016152">
    <property type="entry name" value="PTrfase/Anion_transptr"/>
</dbReference>
<dbReference type="PROSITE" id="PS51094">
    <property type="entry name" value="PTS_EIIA_TYPE_2"/>
    <property type="match status" value="1"/>
</dbReference>
<organism evidence="2 3">
    <name type="scientific">Paeniglutamicibacter cryotolerans</name>
    <dbReference type="NCBI Taxonomy" id="670079"/>
    <lineage>
        <taxon>Bacteria</taxon>
        <taxon>Bacillati</taxon>
        <taxon>Actinomycetota</taxon>
        <taxon>Actinomycetes</taxon>
        <taxon>Micrococcales</taxon>
        <taxon>Micrococcaceae</taxon>
        <taxon>Paeniglutamicibacter</taxon>
    </lineage>
</organism>
<dbReference type="Proteomes" id="UP000523000">
    <property type="component" value="Unassembled WGS sequence"/>
</dbReference>
<evidence type="ECO:0000313" key="3">
    <source>
        <dbReference type="Proteomes" id="UP000523000"/>
    </source>
</evidence>
<keyword evidence="3" id="KW-1185">Reference proteome</keyword>
<dbReference type="InterPro" id="IPR002178">
    <property type="entry name" value="PTS_EIIA_type-2_dom"/>
</dbReference>
<accession>A0A839QP58</accession>
<comment type="caution">
    <text evidence="2">The sequence shown here is derived from an EMBL/GenBank/DDBJ whole genome shotgun (WGS) entry which is preliminary data.</text>
</comment>
<dbReference type="SUPFAM" id="SSF55804">
    <property type="entry name" value="Phoshotransferase/anion transport protein"/>
    <property type="match status" value="1"/>
</dbReference>
<dbReference type="Pfam" id="PF00359">
    <property type="entry name" value="PTS_EIIA_2"/>
    <property type="match status" value="1"/>
</dbReference>
<evidence type="ECO:0000259" key="1">
    <source>
        <dbReference type="PROSITE" id="PS51094"/>
    </source>
</evidence>
<dbReference type="AlphaFoldDB" id="A0A839QP58"/>
<dbReference type="CDD" id="cd00211">
    <property type="entry name" value="PTS_IIA_fru"/>
    <property type="match status" value="1"/>
</dbReference>